<evidence type="ECO:0000313" key="3">
    <source>
        <dbReference type="Proteomes" id="UP001357485"/>
    </source>
</evidence>
<gene>
    <name evidence="2" type="ORF">LTR16_000563</name>
</gene>
<dbReference type="EMBL" id="JAVRRA010016427">
    <property type="protein sequence ID" value="KAK5202044.1"/>
    <property type="molecule type" value="Genomic_DNA"/>
</dbReference>
<organism evidence="2 3">
    <name type="scientific">Cryomyces antarcticus</name>
    <dbReference type="NCBI Taxonomy" id="329879"/>
    <lineage>
        <taxon>Eukaryota</taxon>
        <taxon>Fungi</taxon>
        <taxon>Dikarya</taxon>
        <taxon>Ascomycota</taxon>
        <taxon>Pezizomycotina</taxon>
        <taxon>Dothideomycetes</taxon>
        <taxon>Dothideomycetes incertae sedis</taxon>
        <taxon>Cryomyces</taxon>
    </lineage>
</organism>
<evidence type="ECO:0000313" key="2">
    <source>
        <dbReference type="EMBL" id="KAK5202044.1"/>
    </source>
</evidence>
<feature type="region of interest" description="Disordered" evidence="1">
    <location>
        <begin position="151"/>
        <end position="214"/>
    </location>
</feature>
<feature type="compositionally biased region" description="Low complexity" evidence="1">
    <location>
        <begin position="46"/>
        <end position="66"/>
    </location>
</feature>
<keyword evidence="3" id="KW-1185">Reference proteome</keyword>
<feature type="compositionally biased region" description="Low complexity" evidence="1">
    <location>
        <begin position="151"/>
        <end position="198"/>
    </location>
</feature>
<sequence length="291" mass="31210">MTSSLATPTYVDPLPLYRRDPETASIRSSAPSYVSEAPTYHSTAPSRNHSLSLSNSNNNISSSGSSHATLLPRSNSVPSGLPSPRYAPGWEPRAHGALSDVEAHNYNVSHWSSVHSSHASRQYQNVASRRALQAAADPAAILNSIAENVRTAPVRSSASTTTASASAAVTSTPSSSPSDTRSRNNSASSTASTSSSSTVPIEPATPPFSPLEDPYLVGQAAADAARSQRTYREFCARGAEEEKKESTQWDFMLSQMADWDERERSWRKFRTEVGRTKILGRRIGIGGRGSV</sequence>
<accession>A0ABR0LR02</accession>
<proteinExistence type="predicted"/>
<evidence type="ECO:0000256" key="1">
    <source>
        <dbReference type="SAM" id="MobiDB-lite"/>
    </source>
</evidence>
<dbReference type="Proteomes" id="UP001357485">
    <property type="component" value="Unassembled WGS sequence"/>
</dbReference>
<name>A0ABR0LR02_9PEZI</name>
<feature type="region of interest" description="Disordered" evidence="1">
    <location>
        <begin position="1"/>
        <end position="88"/>
    </location>
</feature>
<reference evidence="2 3" key="1">
    <citation type="submission" date="2023-08" db="EMBL/GenBank/DDBJ databases">
        <title>Black Yeasts Isolated from many extreme environments.</title>
        <authorList>
            <person name="Coleine C."/>
            <person name="Stajich J.E."/>
            <person name="Selbmann L."/>
        </authorList>
    </citation>
    <scope>NUCLEOTIDE SEQUENCE [LARGE SCALE GENOMIC DNA]</scope>
    <source>
        <strain evidence="2 3">CCFEE 536</strain>
    </source>
</reference>
<protein>
    <submittedName>
        <fullName evidence="2">Uncharacterized protein</fullName>
    </submittedName>
</protein>
<comment type="caution">
    <text evidence="2">The sequence shown here is derived from an EMBL/GenBank/DDBJ whole genome shotgun (WGS) entry which is preliminary data.</text>
</comment>